<accession>A0ABT6ZYA3</accession>
<keyword evidence="1" id="KW-1133">Transmembrane helix</keyword>
<sequence>MKLPDRKEAEVRRLLEAPVLPLPPDLAERALVLGARLVRRRRLLHLAVCVLLVAVLLGLGVWALTAEPWSTPPPATSPTRGW</sequence>
<organism evidence="2 3">
    <name type="scientific">Streptomyces iconiensis</name>
    <dbReference type="NCBI Taxonomy" id="1384038"/>
    <lineage>
        <taxon>Bacteria</taxon>
        <taxon>Bacillati</taxon>
        <taxon>Actinomycetota</taxon>
        <taxon>Actinomycetes</taxon>
        <taxon>Kitasatosporales</taxon>
        <taxon>Streptomycetaceae</taxon>
        <taxon>Streptomyces</taxon>
    </lineage>
</organism>
<evidence type="ECO:0000313" key="3">
    <source>
        <dbReference type="Proteomes" id="UP001214441"/>
    </source>
</evidence>
<keyword evidence="1" id="KW-0472">Membrane</keyword>
<dbReference type="EMBL" id="JANCPR020000018">
    <property type="protein sequence ID" value="MDJ1134040.1"/>
    <property type="molecule type" value="Genomic_DNA"/>
</dbReference>
<evidence type="ECO:0000256" key="1">
    <source>
        <dbReference type="SAM" id="Phobius"/>
    </source>
</evidence>
<keyword evidence="1" id="KW-0812">Transmembrane</keyword>
<protein>
    <submittedName>
        <fullName evidence="2">Uncharacterized protein</fullName>
    </submittedName>
</protein>
<name>A0ABT6ZYA3_9ACTN</name>
<feature type="transmembrane region" description="Helical" evidence="1">
    <location>
        <begin position="43"/>
        <end position="64"/>
    </location>
</feature>
<proteinExistence type="predicted"/>
<gene>
    <name evidence="2" type="ORF">NMN56_019105</name>
</gene>
<dbReference type="RefSeq" id="WP_274041020.1">
    <property type="nucleotide sequence ID" value="NZ_JANCPR020000018.1"/>
</dbReference>
<evidence type="ECO:0000313" key="2">
    <source>
        <dbReference type="EMBL" id="MDJ1134040.1"/>
    </source>
</evidence>
<comment type="caution">
    <text evidence="2">The sequence shown here is derived from an EMBL/GenBank/DDBJ whole genome shotgun (WGS) entry which is preliminary data.</text>
</comment>
<dbReference type="Proteomes" id="UP001214441">
    <property type="component" value="Unassembled WGS sequence"/>
</dbReference>
<reference evidence="2 3" key="1">
    <citation type="submission" date="2023-05" db="EMBL/GenBank/DDBJ databases">
        <title>Streptantibioticus silvisoli sp. nov., acidotolerant actinomycetes 1 from pine litter.</title>
        <authorList>
            <person name="Swiecimska M."/>
            <person name="Golinska P."/>
            <person name="Sangal V."/>
            <person name="Wachnowicz B."/>
            <person name="Goodfellow M."/>
        </authorList>
    </citation>
    <scope>NUCLEOTIDE SEQUENCE [LARGE SCALE GENOMIC DNA]</scope>
    <source>
        <strain evidence="2 3">DSM 42109</strain>
    </source>
</reference>
<keyword evidence="3" id="KW-1185">Reference proteome</keyword>